<keyword evidence="2" id="KW-0328">Glycosyltransferase</keyword>
<proteinExistence type="inferred from homology"/>
<evidence type="ECO:0000259" key="4">
    <source>
        <dbReference type="Pfam" id="PF06722"/>
    </source>
</evidence>
<reference evidence="6 7" key="1">
    <citation type="journal article" date="2019" name="Int. J. Syst. Evol. Microbiol.">
        <title>The Global Catalogue of Microorganisms (GCM) 10K type strain sequencing project: providing services to taxonomists for standard genome sequencing and annotation.</title>
        <authorList>
            <consortium name="The Broad Institute Genomics Platform"/>
            <consortium name="The Broad Institute Genome Sequencing Center for Infectious Disease"/>
            <person name="Wu L."/>
            <person name="Ma J."/>
        </authorList>
    </citation>
    <scope>NUCLEOTIDE SEQUENCE [LARGE SCALE GENOMIC DNA]</scope>
    <source>
        <strain evidence="6 7">JCM 3272</strain>
    </source>
</reference>
<dbReference type="InterPro" id="IPR050426">
    <property type="entry name" value="Glycosyltransferase_28"/>
</dbReference>
<dbReference type="PANTHER" id="PTHR48050">
    <property type="entry name" value="STEROL 3-BETA-GLUCOSYLTRANSFERASE"/>
    <property type="match status" value="1"/>
</dbReference>
<dbReference type="InterPro" id="IPR002213">
    <property type="entry name" value="UDP_glucos_trans"/>
</dbReference>
<protein>
    <submittedName>
        <fullName evidence="6">Glycosyltransferase</fullName>
    </submittedName>
</protein>
<dbReference type="SUPFAM" id="SSF53756">
    <property type="entry name" value="UDP-Glycosyltransferase/glycogen phosphorylase"/>
    <property type="match status" value="1"/>
</dbReference>
<dbReference type="Proteomes" id="UP001501444">
    <property type="component" value="Unassembled WGS sequence"/>
</dbReference>
<comment type="caution">
    <text evidence="6">The sequence shown here is derived from an EMBL/GenBank/DDBJ whole genome shotgun (WGS) entry which is preliminary data.</text>
</comment>
<dbReference type="RefSeq" id="WP_344611776.1">
    <property type="nucleotide sequence ID" value="NZ_BAAARV010000016.1"/>
</dbReference>
<feature type="domain" description="Erythromycin biosynthesis protein CIII-like C-terminal" evidence="4">
    <location>
        <begin position="227"/>
        <end position="363"/>
    </location>
</feature>
<dbReference type="Gene3D" id="3.40.50.2000">
    <property type="entry name" value="Glycogen Phosphorylase B"/>
    <property type="match status" value="2"/>
</dbReference>
<dbReference type="Pfam" id="PF21036">
    <property type="entry name" value="EryCIII-like_N"/>
    <property type="match status" value="1"/>
</dbReference>
<evidence type="ECO:0000256" key="1">
    <source>
        <dbReference type="ARBA" id="ARBA00006962"/>
    </source>
</evidence>
<name>A0ABN3FT17_9ACTN</name>
<feature type="domain" description="Erythromycin biosynthesis protein CIII-like N-terminal" evidence="5">
    <location>
        <begin position="84"/>
        <end position="209"/>
    </location>
</feature>
<organism evidence="6 7">
    <name type="scientific">Dactylosporangium salmoneum</name>
    <dbReference type="NCBI Taxonomy" id="53361"/>
    <lineage>
        <taxon>Bacteria</taxon>
        <taxon>Bacillati</taxon>
        <taxon>Actinomycetota</taxon>
        <taxon>Actinomycetes</taxon>
        <taxon>Micromonosporales</taxon>
        <taxon>Micromonosporaceae</taxon>
        <taxon>Dactylosporangium</taxon>
    </lineage>
</organism>
<dbReference type="InterPro" id="IPR010610">
    <property type="entry name" value="EryCIII-like_C"/>
</dbReference>
<dbReference type="PANTHER" id="PTHR48050:SF13">
    <property type="entry name" value="STEROL 3-BETA-GLUCOSYLTRANSFERASE UGT80A2"/>
    <property type="match status" value="1"/>
</dbReference>
<evidence type="ECO:0000256" key="3">
    <source>
        <dbReference type="ARBA" id="ARBA00022679"/>
    </source>
</evidence>
<dbReference type="EMBL" id="BAAARV010000016">
    <property type="protein sequence ID" value="GAA2337000.1"/>
    <property type="molecule type" value="Genomic_DNA"/>
</dbReference>
<evidence type="ECO:0000313" key="7">
    <source>
        <dbReference type="Proteomes" id="UP001501444"/>
    </source>
</evidence>
<gene>
    <name evidence="6" type="ORF">GCM10010170_017730</name>
</gene>
<evidence type="ECO:0000259" key="5">
    <source>
        <dbReference type="Pfam" id="PF21036"/>
    </source>
</evidence>
<evidence type="ECO:0000256" key="2">
    <source>
        <dbReference type="ARBA" id="ARBA00022676"/>
    </source>
</evidence>
<comment type="similarity">
    <text evidence="1">Belongs to the glycosyltransferase 28 family.</text>
</comment>
<dbReference type="Pfam" id="PF06722">
    <property type="entry name" value="EryCIII-like_C"/>
    <property type="match status" value="1"/>
</dbReference>
<evidence type="ECO:0000313" key="6">
    <source>
        <dbReference type="EMBL" id="GAA2337000.1"/>
    </source>
</evidence>
<dbReference type="CDD" id="cd03784">
    <property type="entry name" value="GT1_Gtf-like"/>
    <property type="match status" value="1"/>
</dbReference>
<keyword evidence="3" id="KW-0808">Transferase</keyword>
<dbReference type="InterPro" id="IPR048284">
    <property type="entry name" value="EryCIII-like_N"/>
</dbReference>
<accession>A0ABN3FT17</accession>
<sequence length="366" mass="38582">MRVLFTMNPAPGHLFSMVPLAWALHLRGDQVLVAVPQPLHQQVRRAGLTAAVVGGEASFFELWPAGLELGGNEELDLDVFVAIAERTRDDVGALVRAWRPDLVVTEPVEYAGPLAATRAGIPWVLQHWGLPVPEPAHRSALARVEPRLSQLYGGIVVDPPALTVDTCPPSLGAAAGGTPMRYVPYNAACTVPDWLLEPPRRPRVCVSMGTVPIPEGVDGLTAAVHGLRDLDVEVVVSGAGVHGVADLPGNARRIGWIPHNQVLPSCALFVHHGGSGSSMAALTIGRPQLLMPQMCDQFAIAERLTAAGAARCVPFPERSAAAVRIEAAKLLSDDGYRARAAALAAEIAAMPSPASVADRIAALVRA</sequence>
<keyword evidence="7" id="KW-1185">Reference proteome</keyword>